<dbReference type="InterPro" id="IPR008972">
    <property type="entry name" value="Cupredoxin"/>
</dbReference>
<protein>
    <recommendedName>
        <fullName evidence="11">Multicopper oxidase</fullName>
    </recommendedName>
</protein>
<evidence type="ECO:0000256" key="5">
    <source>
        <dbReference type="SAM" id="MobiDB-lite"/>
    </source>
</evidence>
<evidence type="ECO:0000256" key="4">
    <source>
        <dbReference type="ARBA" id="ARBA00023008"/>
    </source>
</evidence>
<sequence>MTSPLPSHDSVKRDTNTPCTGNAPNNRQKWCNHDIYTDYTTTIPDTGTLREFWFDLTQAKLAPDGRERWTLTINGTIPGPTIIVDWGDTVVVHLRNKLPSSIYNGTSLHFHGIRQLNTNPMDGAVSITQCPIAPGQTMTYRWRATQYGTTWYHSHNGLQTWEGAFGGIIINGPASANYDEDKGVILLNDWDVRTVDELWDSVQASGPPTVDNVLINGTNVFGEDGMDQIGRRFTMSFTEGKYYRLRLVNAACNTHFKFSLDHHVLRVIAADLVPIQPYKTTVLDIAIGRQLPQHCQFVDILMTTMSLTLTSRIRILGQRYDVIVHANHSALGNAFWLRATPQLSCSKSINADKVRGIIYYDDENPHPAIIPNSTAHNFTDSCRDEDPSNLIPIISQPFHLAPSGSFYNETLQATLLKTNSFYRWQLNGTSFSQNWTRPSLRYLHNPNANNKSARRSSASSSPCLDKIFLPANSIVTTEPETWVLISIESSLPVAHPIHLHGHDFLILHQGLGPYGVPPSTTETVPRARAAGTVPKRDTALLPAGGSLVLAFRTDNPGVWLLHCHVGWHLEQGFAVSIVERGEKVCELLSGHRGSDSKGEWAEWAQSLEKNCLVWEKYEKYWQGVKNGPEV</sequence>
<dbReference type="Pfam" id="PF07731">
    <property type="entry name" value="Cu-oxidase_2"/>
    <property type="match status" value="1"/>
</dbReference>
<dbReference type="CDD" id="cd13880">
    <property type="entry name" value="CuRO_2_MaLCC_like"/>
    <property type="match status" value="1"/>
</dbReference>
<accession>A0A0F7TJX1</accession>
<dbReference type="Pfam" id="PF00394">
    <property type="entry name" value="Cu-oxidase"/>
    <property type="match status" value="1"/>
</dbReference>
<dbReference type="EMBL" id="CDHK01000005">
    <property type="protein sequence ID" value="CEJ57028.1"/>
    <property type="molecule type" value="Genomic_DNA"/>
</dbReference>
<dbReference type="STRING" id="104259.A0A0F7TJX1"/>
<evidence type="ECO:0000259" key="6">
    <source>
        <dbReference type="Pfam" id="PF00394"/>
    </source>
</evidence>
<reference evidence="10" key="1">
    <citation type="journal article" date="2015" name="Genome Announc.">
        <title>Draft genome sequence of the fungus Penicillium brasilianum MG11.</title>
        <authorList>
            <person name="Horn F."/>
            <person name="Linde J."/>
            <person name="Mattern D.J."/>
            <person name="Walther G."/>
            <person name="Guthke R."/>
            <person name="Brakhage A.A."/>
            <person name="Valiante V."/>
        </authorList>
    </citation>
    <scope>NUCLEOTIDE SEQUENCE [LARGE SCALE GENOMIC DNA]</scope>
    <source>
        <strain evidence="10">MG11</strain>
    </source>
</reference>
<dbReference type="Proteomes" id="UP000042958">
    <property type="component" value="Unassembled WGS sequence"/>
</dbReference>
<evidence type="ECO:0008006" key="11">
    <source>
        <dbReference type="Google" id="ProtNLM"/>
    </source>
</evidence>
<proteinExistence type="inferred from homology"/>
<dbReference type="GO" id="GO:0016491">
    <property type="term" value="F:oxidoreductase activity"/>
    <property type="evidence" value="ECO:0007669"/>
    <property type="project" value="UniProtKB-KW"/>
</dbReference>
<dbReference type="InterPro" id="IPR011707">
    <property type="entry name" value="Cu-oxidase-like_N"/>
</dbReference>
<dbReference type="Pfam" id="PF07732">
    <property type="entry name" value="Cu-oxidase_3"/>
    <property type="match status" value="1"/>
</dbReference>
<evidence type="ECO:0000256" key="2">
    <source>
        <dbReference type="ARBA" id="ARBA00022723"/>
    </source>
</evidence>
<gene>
    <name evidence="9" type="ORF">PMG11_05736</name>
</gene>
<organism evidence="9 10">
    <name type="scientific">Penicillium brasilianum</name>
    <dbReference type="NCBI Taxonomy" id="104259"/>
    <lineage>
        <taxon>Eukaryota</taxon>
        <taxon>Fungi</taxon>
        <taxon>Dikarya</taxon>
        <taxon>Ascomycota</taxon>
        <taxon>Pezizomycotina</taxon>
        <taxon>Eurotiomycetes</taxon>
        <taxon>Eurotiomycetidae</taxon>
        <taxon>Eurotiales</taxon>
        <taxon>Aspergillaceae</taxon>
        <taxon>Penicillium</taxon>
    </lineage>
</organism>
<evidence type="ECO:0000313" key="9">
    <source>
        <dbReference type="EMBL" id="CEJ57028.1"/>
    </source>
</evidence>
<dbReference type="InterPro" id="IPR011706">
    <property type="entry name" value="Cu-oxidase_C"/>
</dbReference>
<dbReference type="PANTHER" id="PTHR11709">
    <property type="entry name" value="MULTI-COPPER OXIDASE"/>
    <property type="match status" value="1"/>
</dbReference>
<dbReference type="FunFam" id="2.60.40.420:FF:000021">
    <property type="entry name" value="Extracellular dihydrogeodin oxidase/laccase"/>
    <property type="match status" value="1"/>
</dbReference>
<feature type="domain" description="Plastocyanin-like" evidence="8">
    <location>
        <begin position="57"/>
        <end position="174"/>
    </location>
</feature>
<keyword evidence="10" id="KW-1185">Reference proteome</keyword>
<evidence type="ECO:0000256" key="1">
    <source>
        <dbReference type="ARBA" id="ARBA00010609"/>
    </source>
</evidence>
<dbReference type="PANTHER" id="PTHR11709:SF502">
    <property type="entry name" value="MULTICOPPER OXIDASE"/>
    <property type="match status" value="1"/>
</dbReference>
<dbReference type="Gene3D" id="2.60.40.420">
    <property type="entry name" value="Cupredoxins - blue copper proteins"/>
    <property type="match status" value="3"/>
</dbReference>
<dbReference type="InterPro" id="IPR045087">
    <property type="entry name" value="Cu-oxidase_fam"/>
</dbReference>
<feature type="domain" description="Plastocyanin-like" evidence="7">
    <location>
        <begin position="437"/>
        <end position="580"/>
    </location>
</feature>
<feature type="region of interest" description="Disordered" evidence="5">
    <location>
        <begin position="1"/>
        <end position="24"/>
    </location>
</feature>
<comment type="similarity">
    <text evidence="1">Belongs to the multicopper oxidase family.</text>
</comment>
<evidence type="ECO:0000256" key="3">
    <source>
        <dbReference type="ARBA" id="ARBA00023002"/>
    </source>
</evidence>
<dbReference type="AlphaFoldDB" id="A0A0F7TJX1"/>
<feature type="domain" description="Plastocyanin-like" evidence="6">
    <location>
        <begin position="183"/>
        <end position="289"/>
    </location>
</feature>
<dbReference type="OrthoDB" id="2121828at2759"/>
<dbReference type="GO" id="GO:0005507">
    <property type="term" value="F:copper ion binding"/>
    <property type="evidence" value="ECO:0007669"/>
    <property type="project" value="InterPro"/>
</dbReference>
<name>A0A0F7TJX1_PENBI</name>
<evidence type="ECO:0000259" key="8">
    <source>
        <dbReference type="Pfam" id="PF07732"/>
    </source>
</evidence>
<evidence type="ECO:0000313" key="10">
    <source>
        <dbReference type="Proteomes" id="UP000042958"/>
    </source>
</evidence>
<dbReference type="SUPFAM" id="SSF49503">
    <property type="entry name" value="Cupredoxins"/>
    <property type="match status" value="3"/>
</dbReference>
<dbReference type="InterPro" id="IPR001117">
    <property type="entry name" value="Cu-oxidase_2nd"/>
</dbReference>
<keyword evidence="4" id="KW-0186">Copper</keyword>
<keyword evidence="3" id="KW-0560">Oxidoreductase</keyword>
<keyword evidence="2" id="KW-0479">Metal-binding</keyword>
<evidence type="ECO:0000259" key="7">
    <source>
        <dbReference type="Pfam" id="PF07731"/>
    </source>
</evidence>